<evidence type="ECO:0000256" key="2">
    <source>
        <dbReference type="ARBA" id="ARBA00022475"/>
    </source>
</evidence>
<keyword evidence="10" id="KW-1185">Reference proteome</keyword>
<dbReference type="PANTHER" id="PTHR40060">
    <property type="entry name" value="UPF0316 PROTEIN YEBE"/>
    <property type="match status" value="1"/>
</dbReference>
<comment type="subcellular location">
    <subcellularLocation>
        <location evidence="1">Cell membrane</location>
        <topology evidence="1">Multi-pass membrane protein</topology>
    </subcellularLocation>
</comment>
<dbReference type="GO" id="GO:0005886">
    <property type="term" value="C:plasma membrane"/>
    <property type="evidence" value="ECO:0007669"/>
    <property type="project" value="UniProtKB-SubCell"/>
</dbReference>
<feature type="transmembrane region" description="Helical" evidence="6">
    <location>
        <begin position="6"/>
        <end position="26"/>
    </location>
</feature>
<evidence type="ECO:0000256" key="4">
    <source>
        <dbReference type="ARBA" id="ARBA00022989"/>
    </source>
</evidence>
<dbReference type="EMBL" id="CP042243">
    <property type="protein sequence ID" value="QEK11552.1"/>
    <property type="molecule type" value="Genomic_DNA"/>
</dbReference>
<dbReference type="KEGG" id="crs:FQB35_03710"/>
<keyword evidence="4 6" id="KW-1133">Transmembrane helix</keyword>
<evidence type="ECO:0000256" key="5">
    <source>
        <dbReference type="ARBA" id="ARBA00023136"/>
    </source>
</evidence>
<accession>A0A5C0SCA0</accession>
<keyword evidence="5 6" id="KW-0472">Membrane</keyword>
<evidence type="ECO:0000259" key="8">
    <source>
        <dbReference type="Pfam" id="PF18955"/>
    </source>
</evidence>
<dbReference type="Pfam" id="PF10035">
    <property type="entry name" value="DUF2179"/>
    <property type="match status" value="1"/>
</dbReference>
<gene>
    <name evidence="9" type="ORF">FQB35_03710</name>
</gene>
<sequence>MEKGIIILVLQLVYVPVLTLRTIFMVRNKCKISAVFGFLESAIYIFGLALVLKGEKNIYSMVIYALGFGLGICLGGFIENKIGIGNVAITVNMKNKNESLITQLREMGFHITIFEGMGVDGKRYQFDILTSRHKEEELLELIKAYEPNAFIISFEPRKYKERTSLRLK</sequence>
<evidence type="ECO:0000256" key="1">
    <source>
        <dbReference type="ARBA" id="ARBA00004651"/>
    </source>
</evidence>
<evidence type="ECO:0000313" key="9">
    <source>
        <dbReference type="EMBL" id="QEK11552.1"/>
    </source>
</evidence>
<reference evidence="9 10" key="1">
    <citation type="submission" date="2019-07" db="EMBL/GenBank/DDBJ databases">
        <title>Complete genome of Crassaminicella thermophila SY095.</title>
        <authorList>
            <person name="Li X."/>
        </authorList>
    </citation>
    <scope>NUCLEOTIDE SEQUENCE [LARGE SCALE GENOMIC DNA]</scope>
    <source>
        <strain evidence="9 10">SY095</strain>
    </source>
</reference>
<feature type="transmembrane region" description="Helical" evidence="6">
    <location>
        <begin position="33"/>
        <end position="52"/>
    </location>
</feature>
<keyword evidence="2" id="KW-1003">Cell membrane</keyword>
<dbReference type="OrthoDB" id="48231at2"/>
<evidence type="ECO:0000259" key="7">
    <source>
        <dbReference type="Pfam" id="PF10035"/>
    </source>
</evidence>
<dbReference type="InterPro" id="IPR022930">
    <property type="entry name" value="UPF0316"/>
</dbReference>
<dbReference type="RefSeq" id="WP_148808707.1">
    <property type="nucleotide sequence ID" value="NZ_CP042243.1"/>
</dbReference>
<keyword evidence="3 6" id="KW-0812">Transmembrane</keyword>
<dbReference type="PANTHER" id="PTHR40060:SF1">
    <property type="entry name" value="UPF0316 PROTEIN YEBE"/>
    <property type="match status" value="1"/>
</dbReference>
<name>A0A5C0SCA0_CRATE</name>
<dbReference type="InterPro" id="IPR019264">
    <property type="entry name" value="DUF2179"/>
</dbReference>
<dbReference type="Pfam" id="PF18955">
    <property type="entry name" value="DUF5698"/>
    <property type="match status" value="1"/>
</dbReference>
<proteinExistence type="predicted"/>
<protein>
    <submittedName>
        <fullName evidence="9">DUF2179 domain-containing protein</fullName>
    </submittedName>
</protein>
<feature type="domain" description="DUF5698" evidence="8">
    <location>
        <begin position="19"/>
        <end position="75"/>
    </location>
</feature>
<evidence type="ECO:0000256" key="3">
    <source>
        <dbReference type="ARBA" id="ARBA00022692"/>
    </source>
</evidence>
<dbReference type="NCBIfam" id="NF003194">
    <property type="entry name" value="PRK04164.1-5"/>
    <property type="match status" value="1"/>
</dbReference>
<dbReference type="AlphaFoldDB" id="A0A5C0SCA0"/>
<dbReference type="Proteomes" id="UP000324646">
    <property type="component" value="Chromosome"/>
</dbReference>
<feature type="domain" description="DUF2179" evidence="7">
    <location>
        <begin position="110"/>
        <end position="158"/>
    </location>
</feature>
<evidence type="ECO:0000313" key="10">
    <source>
        <dbReference type="Proteomes" id="UP000324646"/>
    </source>
</evidence>
<evidence type="ECO:0000256" key="6">
    <source>
        <dbReference type="SAM" id="Phobius"/>
    </source>
</evidence>
<organism evidence="9 10">
    <name type="scientific">Crassaminicella thermophila</name>
    <dbReference type="NCBI Taxonomy" id="2599308"/>
    <lineage>
        <taxon>Bacteria</taxon>
        <taxon>Bacillati</taxon>
        <taxon>Bacillota</taxon>
        <taxon>Clostridia</taxon>
        <taxon>Eubacteriales</taxon>
        <taxon>Clostridiaceae</taxon>
        <taxon>Crassaminicella</taxon>
    </lineage>
</organism>
<dbReference type="CDD" id="cd16381">
    <property type="entry name" value="YitT_C_like_1"/>
    <property type="match status" value="1"/>
</dbReference>
<feature type="transmembrane region" description="Helical" evidence="6">
    <location>
        <begin position="58"/>
        <end position="78"/>
    </location>
</feature>
<dbReference type="InterPro" id="IPR044035">
    <property type="entry name" value="DUF5698"/>
</dbReference>